<sequence>MRVGGSSDEDDDEGDGLPPSPSAAQPVPAPVEHDEAVLPRPPAEGVAPQVGLGEYVERHGDLRPREGRVVVPEGAAGEDRAGPAVLELPADLLGTAVEGDRQGEGVGPGLKPGAADGSADGRQATGGGRGGGDPGRGDREEQRRGPHGPPLPSCFFAAKAT</sequence>
<feature type="compositionally biased region" description="Basic and acidic residues" evidence="1">
    <location>
        <begin position="135"/>
        <end position="144"/>
    </location>
</feature>
<keyword evidence="3" id="KW-1185">Reference proteome</keyword>
<accession>K0SVX8</accession>
<evidence type="ECO:0000313" key="2">
    <source>
        <dbReference type="EMBL" id="EJK65121.1"/>
    </source>
</evidence>
<feature type="region of interest" description="Disordered" evidence="1">
    <location>
        <begin position="1"/>
        <end position="161"/>
    </location>
</feature>
<dbReference type="AlphaFoldDB" id="K0SVX8"/>
<reference evidence="2 3" key="1">
    <citation type="journal article" date="2012" name="Genome Biol.">
        <title>Genome and low-iron response of an oceanic diatom adapted to chronic iron limitation.</title>
        <authorList>
            <person name="Lommer M."/>
            <person name="Specht M."/>
            <person name="Roy A.S."/>
            <person name="Kraemer L."/>
            <person name="Andreson R."/>
            <person name="Gutowska M.A."/>
            <person name="Wolf J."/>
            <person name="Bergner S.V."/>
            <person name="Schilhabel M.B."/>
            <person name="Klostermeier U.C."/>
            <person name="Beiko R.G."/>
            <person name="Rosenstiel P."/>
            <person name="Hippler M."/>
            <person name="Laroche J."/>
        </authorList>
    </citation>
    <scope>NUCLEOTIDE SEQUENCE [LARGE SCALE GENOMIC DNA]</scope>
    <source>
        <strain evidence="2 3">CCMP1005</strain>
    </source>
</reference>
<feature type="compositionally biased region" description="Gly residues" evidence="1">
    <location>
        <begin position="124"/>
        <end position="134"/>
    </location>
</feature>
<gene>
    <name evidence="2" type="ORF">THAOC_14062</name>
</gene>
<dbReference type="Proteomes" id="UP000266841">
    <property type="component" value="Unassembled WGS sequence"/>
</dbReference>
<feature type="compositionally biased region" description="Basic and acidic residues" evidence="1">
    <location>
        <begin position="55"/>
        <end position="68"/>
    </location>
</feature>
<name>K0SVX8_THAOC</name>
<evidence type="ECO:0000313" key="3">
    <source>
        <dbReference type="Proteomes" id="UP000266841"/>
    </source>
</evidence>
<dbReference type="EMBL" id="AGNL01016354">
    <property type="protein sequence ID" value="EJK65121.1"/>
    <property type="molecule type" value="Genomic_DNA"/>
</dbReference>
<organism evidence="2 3">
    <name type="scientific">Thalassiosira oceanica</name>
    <name type="common">Marine diatom</name>
    <dbReference type="NCBI Taxonomy" id="159749"/>
    <lineage>
        <taxon>Eukaryota</taxon>
        <taxon>Sar</taxon>
        <taxon>Stramenopiles</taxon>
        <taxon>Ochrophyta</taxon>
        <taxon>Bacillariophyta</taxon>
        <taxon>Coscinodiscophyceae</taxon>
        <taxon>Thalassiosirophycidae</taxon>
        <taxon>Thalassiosirales</taxon>
        <taxon>Thalassiosiraceae</taxon>
        <taxon>Thalassiosira</taxon>
    </lineage>
</organism>
<evidence type="ECO:0000256" key="1">
    <source>
        <dbReference type="SAM" id="MobiDB-lite"/>
    </source>
</evidence>
<proteinExistence type="predicted"/>
<protein>
    <submittedName>
        <fullName evidence="2">Uncharacterized protein</fullName>
    </submittedName>
</protein>
<comment type="caution">
    <text evidence="2">The sequence shown here is derived from an EMBL/GenBank/DDBJ whole genome shotgun (WGS) entry which is preliminary data.</text>
</comment>
<feature type="non-terminal residue" evidence="2">
    <location>
        <position position="1"/>
    </location>
</feature>